<dbReference type="CDD" id="cd02440">
    <property type="entry name" value="AdoMet_MTases"/>
    <property type="match status" value="1"/>
</dbReference>
<keyword evidence="1" id="KW-0808">Transferase</keyword>
<evidence type="ECO:0000313" key="2">
    <source>
        <dbReference type="Proteomes" id="UP001500782"/>
    </source>
</evidence>
<dbReference type="EMBL" id="BAAADJ010000061">
    <property type="protein sequence ID" value="GAA0342498.1"/>
    <property type="molecule type" value="Genomic_DNA"/>
</dbReference>
<dbReference type="Proteomes" id="UP001500782">
    <property type="component" value="Unassembled WGS sequence"/>
</dbReference>
<reference evidence="2" key="1">
    <citation type="journal article" date="2019" name="Int. J. Syst. Evol. Microbiol.">
        <title>The Global Catalogue of Microorganisms (GCM) 10K type strain sequencing project: providing services to taxonomists for standard genome sequencing and annotation.</title>
        <authorList>
            <consortium name="The Broad Institute Genomics Platform"/>
            <consortium name="The Broad Institute Genome Sequencing Center for Infectious Disease"/>
            <person name="Wu L."/>
            <person name="Ma J."/>
        </authorList>
    </citation>
    <scope>NUCLEOTIDE SEQUENCE [LARGE SCALE GENOMIC DNA]</scope>
    <source>
        <strain evidence="2">JCM 9731</strain>
    </source>
</reference>
<dbReference type="PANTHER" id="PTHR43861:SF1">
    <property type="entry name" value="TRANS-ACONITATE 2-METHYLTRANSFERASE"/>
    <property type="match status" value="1"/>
</dbReference>
<keyword evidence="2" id="KW-1185">Reference proteome</keyword>
<dbReference type="GO" id="GO:0008168">
    <property type="term" value="F:methyltransferase activity"/>
    <property type="evidence" value="ECO:0007669"/>
    <property type="project" value="UniProtKB-KW"/>
</dbReference>
<keyword evidence="1" id="KW-0489">Methyltransferase</keyword>
<sequence>MDSYEKQLETSWQINSKAWAESIRQEKIKSRITVTNPAILKTILSRNPQTVLDIGCGEGWLARELSQHGIAVTGIDGSESLIEEAKKLGGGTYHWLNYNQFAECPEKIGTEFDLVVLNFSLLSEDIQPVLQACRKVTNEQGVVVIQTLHPSTIIQSQNERYENGWRIEDFHGMGDGYKANMPWYFRTLSTWITDIHQAGLQLVDCDEPIEPLNGKPLSLILIATPK</sequence>
<dbReference type="Pfam" id="PF13489">
    <property type="entry name" value="Methyltransf_23"/>
    <property type="match status" value="1"/>
</dbReference>
<organism evidence="1 2">
    <name type="scientific">Bacillus carboniphilus</name>
    <dbReference type="NCBI Taxonomy" id="86663"/>
    <lineage>
        <taxon>Bacteria</taxon>
        <taxon>Bacillati</taxon>
        <taxon>Bacillota</taxon>
        <taxon>Bacilli</taxon>
        <taxon>Bacillales</taxon>
        <taxon>Bacillaceae</taxon>
        <taxon>Bacillus</taxon>
    </lineage>
</organism>
<comment type="caution">
    <text evidence="1">The sequence shown here is derived from an EMBL/GenBank/DDBJ whole genome shotgun (WGS) entry which is preliminary data.</text>
</comment>
<dbReference type="RefSeq" id="WP_343802237.1">
    <property type="nucleotide sequence ID" value="NZ_BAAADJ010000061.1"/>
</dbReference>
<dbReference type="GO" id="GO:0032259">
    <property type="term" value="P:methylation"/>
    <property type="evidence" value="ECO:0007669"/>
    <property type="project" value="UniProtKB-KW"/>
</dbReference>
<name>A0ABP3GFI5_9BACI</name>
<dbReference type="Gene3D" id="3.40.50.150">
    <property type="entry name" value="Vaccinia Virus protein VP39"/>
    <property type="match status" value="1"/>
</dbReference>
<dbReference type="PANTHER" id="PTHR43861">
    <property type="entry name" value="TRANS-ACONITATE 2-METHYLTRANSFERASE-RELATED"/>
    <property type="match status" value="1"/>
</dbReference>
<dbReference type="InterPro" id="IPR029063">
    <property type="entry name" value="SAM-dependent_MTases_sf"/>
</dbReference>
<evidence type="ECO:0000313" key="1">
    <source>
        <dbReference type="EMBL" id="GAA0342498.1"/>
    </source>
</evidence>
<dbReference type="SUPFAM" id="SSF53335">
    <property type="entry name" value="S-adenosyl-L-methionine-dependent methyltransferases"/>
    <property type="match status" value="1"/>
</dbReference>
<protein>
    <submittedName>
        <fullName evidence="1">Class I SAM-dependent methyltransferase</fullName>
    </submittedName>
</protein>
<accession>A0ABP3GFI5</accession>
<proteinExistence type="predicted"/>
<gene>
    <name evidence="1" type="ORF">GCM10008967_36140</name>
</gene>